<evidence type="ECO:0000256" key="1">
    <source>
        <dbReference type="SAM" id="SignalP"/>
    </source>
</evidence>
<accession>A0A0S7Y301</accession>
<dbReference type="AlphaFoldDB" id="A0A0S7Y301"/>
<evidence type="ECO:0000313" key="3">
    <source>
        <dbReference type="Proteomes" id="UP000051861"/>
    </source>
</evidence>
<proteinExistence type="predicted"/>
<name>A0A0S7Y301_UNCSA</name>
<feature type="signal peptide" evidence="1">
    <location>
        <begin position="1"/>
        <end position="22"/>
    </location>
</feature>
<protein>
    <recommendedName>
        <fullName evidence="4">DUF3352 domain-containing protein</fullName>
    </recommendedName>
</protein>
<gene>
    <name evidence="2" type="ORF">AMJ44_04570</name>
</gene>
<comment type="caution">
    <text evidence="2">The sequence shown here is derived from an EMBL/GenBank/DDBJ whole genome shotgun (WGS) entry which is preliminary data.</text>
</comment>
<dbReference type="Proteomes" id="UP000051861">
    <property type="component" value="Unassembled WGS sequence"/>
</dbReference>
<reference evidence="2 3" key="1">
    <citation type="journal article" date="2015" name="Microbiome">
        <title>Genomic resolution of linkages in carbon, nitrogen, and sulfur cycling among widespread estuary sediment bacteria.</title>
        <authorList>
            <person name="Baker B.J."/>
            <person name="Lazar C.S."/>
            <person name="Teske A.P."/>
            <person name="Dick G.J."/>
        </authorList>
    </citation>
    <scope>NUCLEOTIDE SEQUENCE [LARGE SCALE GENOMIC DNA]</scope>
    <source>
        <strain evidence="2">DG_54_3</strain>
    </source>
</reference>
<evidence type="ECO:0008006" key="4">
    <source>
        <dbReference type="Google" id="ProtNLM"/>
    </source>
</evidence>
<evidence type="ECO:0000313" key="2">
    <source>
        <dbReference type="EMBL" id="KPJ69137.1"/>
    </source>
</evidence>
<keyword evidence="1" id="KW-0732">Signal</keyword>
<dbReference type="EMBL" id="LIZX01000031">
    <property type="protein sequence ID" value="KPJ69137.1"/>
    <property type="molecule type" value="Genomic_DNA"/>
</dbReference>
<feature type="chain" id="PRO_5006640366" description="DUF3352 domain-containing protein" evidence="1">
    <location>
        <begin position="23"/>
        <end position="339"/>
    </location>
</feature>
<sequence>MRKFKSLGIAIIFALFSFVTCTQMSTGPKVRSSKAEDMLNLIPKDTSVALFINFQRIVTIEALDKLIKEQMNKEMFEKFTDYQKFIEATGIDPLRDIFFIAAASTGELEEDKEEGFGIINLKYEKDTLLSWIKEKTEKEQNLKEERYNGFTIFTIKEKDEDISIAFINDSNIVAGNKGEVQAVVDVIRKKRENIYKNEAFSSLLAQTNKESILWGGVIIPPEFKKKISDKHPMLNIIESVNALSLSFDYRNKNIIIDNKIMCRDEAKNQEIANSLNQLKAMGAVIQIQDFNLGDILNRIEISAGPDHVRIYANFPEDLPENLIDKFTKKKKKKKELNQK</sequence>
<organism evidence="2 3">
    <name type="scientific">candidate division WOR-1 bacterium DG_54_3</name>
    <dbReference type="NCBI Taxonomy" id="1703775"/>
    <lineage>
        <taxon>Bacteria</taxon>
        <taxon>Bacillati</taxon>
        <taxon>Saganbacteria</taxon>
    </lineage>
</organism>